<feature type="domain" description="HTH araC/xylS-type" evidence="3">
    <location>
        <begin position="193"/>
        <end position="291"/>
    </location>
</feature>
<organism evidence="4 5">
    <name type="scientific">Sphingomonas abaci</name>
    <dbReference type="NCBI Taxonomy" id="237611"/>
    <lineage>
        <taxon>Bacteria</taxon>
        <taxon>Pseudomonadati</taxon>
        <taxon>Pseudomonadota</taxon>
        <taxon>Alphaproteobacteria</taxon>
        <taxon>Sphingomonadales</taxon>
        <taxon>Sphingomonadaceae</taxon>
        <taxon>Sphingomonas</taxon>
    </lineage>
</organism>
<dbReference type="SMART" id="SM00342">
    <property type="entry name" value="HTH_ARAC"/>
    <property type="match status" value="1"/>
</dbReference>
<dbReference type="Proteomes" id="UP000574769">
    <property type="component" value="Unassembled WGS sequence"/>
</dbReference>
<dbReference type="InterPro" id="IPR009594">
    <property type="entry name" value="Tscrpt_reg_HTH_AraC_N"/>
</dbReference>
<dbReference type="Pfam" id="PF12833">
    <property type="entry name" value="HTH_18"/>
    <property type="match status" value="1"/>
</dbReference>
<dbReference type="Pfam" id="PF06719">
    <property type="entry name" value="AraC_N"/>
    <property type="match status" value="1"/>
</dbReference>
<protein>
    <submittedName>
        <fullName evidence="4">AraC-like DNA-binding protein</fullName>
    </submittedName>
</protein>
<accession>A0A7W7EZ01</accession>
<keyword evidence="1" id="KW-0805">Transcription regulation</keyword>
<dbReference type="EMBL" id="JACHNY010000005">
    <property type="protein sequence ID" value="MBB4618544.1"/>
    <property type="molecule type" value="Genomic_DNA"/>
</dbReference>
<evidence type="ECO:0000256" key="2">
    <source>
        <dbReference type="ARBA" id="ARBA00023163"/>
    </source>
</evidence>
<keyword evidence="5" id="KW-1185">Reference proteome</keyword>
<gene>
    <name evidence="4" type="ORF">GGQ96_002687</name>
</gene>
<keyword evidence="4" id="KW-0238">DNA-binding</keyword>
<dbReference type="PANTHER" id="PTHR43436:SF1">
    <property type="entry name" value="TRANSCRIPTIONAL REGULATORY PROTEIN"/>
    <property type="match status" value="1"/>
</dbReference>
<evidence type="ECO:0000259" key="3">
    <source>
        <dbReference type="PROSITE" id="PS01124"/>
    </source>
</evidence>
<evidence type="ECO:0000256" key="1">
    <source>
        <dbReference type="ARBA" id="ARBA00023015"/>
    </source>
</evidence>
<dbReference type="PROSITE" id="PS01124">
    <property type="entry name" value="HTH_ARAC_FAMILY_2"/>
    <property type="match status" value="1"/>
</dbReference>
<dbReference type="InterPro" id="IPR018060">
    <property type="entry name" value="HTH_AraC"/>
</dbReference>
<dbReference type="PANTHER" id="PTHR43436">
    <property type="entry name" value="ARAC-FAMILY TRANSCRIPTIONAL REGULATOR"/>
    <property type="match status" value="1"/>
</dbReference>
<dbReference type="GO" id="GO:0043565">
    <property type="term" value="F:sequence-specific DNA binding"/>
    <property type="evidence" value="ECO:0007669"/>
    <property type="project" value="InterPro"/>
</dbReference>
<sequence>MTTGMDRITELAAVIDRHVVGSGVCTTAMPHVSLIRADQPSTPTPAVYEASLCLIAQGSKRVSIGDHSVVYDPAHYLLVSVDLPLVGHVTDASPDRPYLCCKIDLDPAVLADLMVDEGGGVPRTDLPVLGVYPSDPALIDAACRLVGLLDRPETIRVLAPLIEREILYRLLSGPHGPMLRHVATAGSHLNQVSRAIAAIRRRFDAPIRIDEVAAEAGMSPSSLHAHFKAITRMTPLEYQKQLRLQEARRLMLAGGATAGTAGFAVGYESPSQFSREYRRLFGAPPRQDIERLHAAPAAGMAL</sequence>
<name>A0A7W7EZ01_9SPHN</name>
<reference evidence="4 5" key="1">
    <citation type="submission" date="2020-08" db="EMBL/GenBank/DDBJ databases">
        <title>Genomic Encyclopedia of Type Strains, Phase IV (KMG-IV): sequencing the most valuable type-strain genomes for metagenomic binning, comparative biology and taxonomic classification.</title>
        <authorList>
            <person name="Goeker M."/>
        </authorList>
    </citation>
    <scope>NUCLEOTIDE SEQUENCE [LARGE SCALE GENOMIC DNA]</scope>
    <source>
        <strain evidence="4 5">DSM 15867</strain>
    </source>
</reference>
<dbReference type="SUPFAM" id="SSF46689">
    <property type="entry name" value="Homeodomain-like"/>
    <property type="match status" value="2"/>
</dbReference>
<proteinExistence type="predicted"/>
<evidence type="ECO:0000313" key="5">
    <source>
        <dbReference type="Proteomes" id="UP000574769"/>
    </source>
</evidence>
<dbReference type="Gene3D" id="1.10.10.60">
    <property type="entry name" value="Homeodomain-like"/>
    <property type="match status" value="2"/>
</dbReference>
<keyword evidence="2" id="KW-0804">Transcription</keyword>
<dbReference type="InterPro" id="IPR009057">
    <property type="entry name" value="Homeodomain-like_sf"/>
</dbReference>
<evidence type="ECO:0000313" key="4">
    <source>
        <dbReference type="EMBL" id="MBB4618544.1"/>
    </source>
</evidence>
<dbReference type="AlphaFoldDB" id="A0A7W7EZ01"/>
<dbReference type="GO" id="GO:0003700">
    <property type="term" value="F:DNA-binding transcription factor activity"/>
    <property type="evidence" value="ECO:0007669"/>
    <property type="project" value="InterPro"/>
</dbReference>
<comment type="caution">
    <text evidence="4">The sequence shown here is derived from an EMBL/GenBank/DDBJ whole genome shotgun (WGS) entry which is preliminary data.</text>
</comment>